<dbReference type="AlphaFoldDB" id="A0A133UGQ9"/>
<evidence type="ECO:0000313" key="2">
    <source>
        <dbReference type="Proteomes" id="UP000070373"/>
    </source>
</evidence>
<reference evidence="1 2" key="1">
    <citation type="journal article" date="2016" name="Sci. Rep.">
        <title>Metabolic traits of an uncultured archaeal lineage -MSBL1- from brine pools of the Red Sea.</title>
        <authorList>
            <person name="Mwirichia R."/>
            <person name="Alam I."/>
            <person name="Rashid M."/>
            <person name="Vinu M."/>
            <person name="Ba-Alawi W."/>
            <person name="Anthony Kamau A."/>
            <person name="Kamanda Ngugi D."/>
            <person name="Goker M."/>
            <person name="Klenk H.P."/>
            <person name="Bajic V."/>
            <person name="Stingl U."/>
        </authorList>
    </citation>
    <scope>NUCLEOTIDE SEQUENCE [LARGE SCALE GENOMIC DNA]</scope>
    <source>
        <strain evidence="1">SCGC-AAA259E17</strain>
    </source>
</reference>
<name>A0A133UGQ9_9EURY</name>
<comment type="caution">
    <text evidence="1">The sequence shown here is derived from an EMBL/GenBank/DDBJ whole genome shotgun (WGS) entry which is preliminary data.</text>
</comment>
<evidence type="ECO:0008006" key="3">
    <source>
        <dbReference type="Google" id="ProtNLM"/>
    </source>
</evidence>
<dbReference type="EMBL" id="LHXN01000007">
    <property type="protein sequence ID" value="KXA93359.1"/>
    <property type="molecule type" value="Genomic_DNA"/>
</dbReference>
<protein>
    <recommendedName>
        <fullName evidence="3">Trehalose-6-phosphate synthase</fullName>
    </recommendedName>
</protein>
<gene>
    <name evidence="1" type="ORF">AKJ64_00800</name>
</gene>
<proteinExistence type="predicted"/>
<dbReference type="Gene3D" id="3.40.50.2000">
    <property type="entry name" value="Glycogen Phosphorylase B"/>
    <property type="match status" value="1"/>
</dbReference>
<dbReference type="Proteomes" id="UP000070373">
    <property type="component" value="Unassembled WGS sequence"/>
</dbReference>
<accession>A0A133UGQ9</accession>
<dbReference type="SUPFAM" id="SSF53756">
    <property type="entry name" value="UDP-Glycosyltransferase/glycogen phosphorylase"/>
    <property type="match status" value="1"/>
</dbReference>
<sequence>MMSFENRRLILVSNAEPYTHSREEGDIKQGKLAGGLTSAMDPLMQNFGGMWIAWGREEADFEVLDSQGKVRVPDENGYSLKRIGLSEEEIEGFYLTTFNTGKS</sequence>
<evidence type="ECO:0000313" key="1">
    <source>
        <dbReference type="EMBL" id="KXA93359.1"/>
    </source>
</evidence>
<organism evidence="1 2">
    <name type="scientific">candidate division MSBL1 archaeon SCGC-AAA259E17</name>
    <dbReference type="NCBI Taxonomy" id="1698263"/>
    <lineage>
        <taxon>Archaea</taxon>
        <taxon>Methanobacteriati</taxon>
        <taxon>Methanobacteriota</taxon>
        <taxon>candidate division MSBL1</taxon>
    </lineage>
</organism>
<keyword evidence="2" id="KW-1185">Reference proteome</keyword>